<name>A0ABV7A8Q6_9BACI</name>
<feature type="transmembrane region" description="Helical" evidence="8">
    <location>
        <begin position="312"/>
        <end position="330"/>
    </location>
</feature>
<feature type="transmembrane region" description="Helical" evidence="8">
    <location>
        <begin position="88"/>
        <end position="111"/>
    </location>
</feature>
<protein>
    <submittedName>
        <fullName evidence="9">Endospore germination permease</fullName>
    </submittedName>
</protein>
<accession>A0ABV7A8Q6</accession>
<comment type="subcellular location">
    <subcellularLocation>
        <location evidence="1">Membrane</location>
        <topology evidence="1">Multi-pass membrane protein</topology>
    </subcellularLocation>
</comment>
<feature type="transmembrane region" description="Helical" evidence="8">
    <location>
        <begin position="123"/>
        <end position="140"/>
    </location>
</feature>
<keyword evidence="4" id="KW-0309">Germination</keyword>
<evidence type="ECO:0000256" key="2">
    <source>
        <dbReference type="ARBA" id="ARBA00007998"/>
    </source>
</evidence>
<comment type="similarity">
    <text evidence="2">Belongs to the amino acid-polyamine-organocation (APC) superfamily. Spore germination protein (SGP) (TC 2.A.3.9) family.</text>
</comment>
<keyword evidence="6 8" id="KW-1133">Transmembrane helix</keyword>
<keyword evidence="3" id="KW-0813">Transport</keyword>
<sequence>MKDFKYADEYISEKDIMIAVPSVVIAIGILQLPRSIAEETVAADGWLSILAGGIMAMLIVWVVAKLASRFPGQSFLEYASSLITKPAAIILLFLFVIQSILLSAYEVRAIAGTAHRYLFEETPVEVVALSFLLIVIYAVAGSRAGIFRLNALFLPIVFFLSFILILFSIGFIDIDNLLPVFQTDMRGYVQATREGVLSYTGIGILFFYIAFVRNPRTVAQKAVYGLSKAVLLYIFLFITCIAVFGNVSTANITYPTVELSKAVEIPGGFFERFEALFFVIWIMAIFNTTVMAFDIGLLLLKQLFPNVRKERFVIVLSPFVFYISTIPRNYNELDLFGTIMSHYGLLLTVAAALILWIAAKFKGVKQGEKN</sequence>
<dbReference type="PANTHER" id="PTHR34975:SF2">
    <property type="entry name" value="SPORE GERMINATION PROTEIN A2"/>
    <property type="match status" value="1"/>
</dbReference>
<evidence type="ECO:0000256" key="7">
    <source>
        <dbReference type="ARBA" id="ARBA00023136"/>
    </source>
</evidence>
<feature type="transmembrane region" description="Helical" evidence="8">
    <location>
        <begin position="192"/>
        <end position="211"/>
    </location>
</feature>
<dbReference type="EMBL" id="JBHRRZ010000037">
    <property type="protein sequence ID" value="MFC2949471.1"/>
    <property type="molecule type" value="Genomic_DNA"/>
</dbReference>
<evidence type="ECO:0000256" key="8">
    <source>
        <dbReference type="SAM" id="Phobius"/>
    </source>
</evidence>
<dbReference type="Pfam" id="PF03845">
    <property type="entry name" value="Spore_permease"/>
    <property type="match status" value="1"/>
</dbReference>
<evidence type="ECO:0000313" key="9">
    <source>
        <dbReference type="EMBL" id="MFC2949471.1"/>
    </source>
</evidence>
<dbReference type="RefSeq" id="WP_390307444.1">
    <property type="nucleotide sequence ID" value="NZ_JBHRRZ010000037.1"/>
</dbReference>
<keyword evidence="10" id="KW-1185">Reference proteome</keyword>
<feature type="transmembrane region" description="Helical" evidence="8">
    <location>
        <begin position="152"/>
        <end position="172"/>
    </location>
</feature>
<feature type="transmembrane region" description="Helical" evidence="8">
    <location>
        <begin position="223"/>
        <end position="245"/>
    </location>
</feature>
<reference evidence="10" key="1">
    <citation type="journal article" date="2019" name="Int. J. Syst. Evol. Microbiol.">
        <title>The Global Catalogue of Microorganisms (GCM) 10K type strain sequencing project: providing services to taxonomists for standard genome sequencing and annotation.</title>
        <authorList>
            <consortium name="The Broad Institute Genomics Platform"/>
            <consortium name="The Broad Institute Genome Sequencing Center for Infectious Disease"/>
            <person name="Wu L."/>
            <person name="Ma J."/>
        </authorList>
    </citation>
    <scope>NUCLEOTIDE SEQUENCE [LARGE SCALE GENOMIC DNA]</scope>
    <source>
        <strain evidence="10">KCTC 13193</strain>
    </source>
</reference>
<dbReference type="InterPro" id="IPR004761">
    <property type="entry name" value="Spore_GerAB"/>
</dbReference>
<evidence type="ECO:0000313" key="10">
    <source>
        <dbReference type="Proteomes" id="UP001595387"/>
    </source>
</evidence>
<organism evidence="9 10">
    <name type="scientific">Virgibacillus sediminis</name>
    <dbReference type="NCBI Taxonomy" id="202260"/>
    <lineage>
        <taxon>Bacteria</taxon>
        <taxon>Bacillati</taxon>
        <taxon>Bacillota</taxon>
        <taxon>Bacilli</taxon>
        <taxon>Bacillales</taxon>
        <taxon>Bacillaceae</taxon>
        <taxon>Virgibacillus</taxon>
    </lineage>
</organism>
<proteinExistence type="inferred from homology"/>
<comment type="caution">
    <text evidence="9">The sequence shown here is derived from an EMBL/GenBank/DDBJ whole genome shotgun (WGS) entry which is preliminary data.</text>
</comment>
<feature type="transmembrane region" description="Helical" evidence="8">
    <location>
        <begin position="275"/>
        <end position="300"/>
    </location>
</feature>
<keyword evidence="7 8" id="KW-0472">Membrane</keyword>
<evidence type="ECO:0000256" key="5">
    <source>
        <dbReference type="ARBA" id="ARBA00022692"/>
    </source>
</evidence>
<dbReference type="NCBIfam" id="TIGR00912">
    <property type="entry name" value="2A0309"/>
    <property type="match status" value="1"/>
</dbReference>
<feature type="transmembrane region" description="Helical" evidence="8">
    <location>
        <begin position="16"/>
        <end position="33"/>
    </location>
</feature>
<feature type="transmembrane region" description="Helical" evidence="8">
    <location>
        <begin position="342"/>
        <end position="359"/>
    </location>
</feature>
<evidence type="ECO:0000256" key="3">
    <source>
        <dbReference type="ARBA" id="ARBA00022448"/>
    </source>
</evidence>
<evidence type="ECO:0000256" key="6">
    <source>
        <dbReference type="ARBA" id="ARBA00022989"/>
    </source>
</evidence>
<keyword evidence="5 8" id="KW-0812">Transmembrane</keyword>
<evidence type="ECO:0000256" key="1">
    <source>
        <dbReference type="ARBA" id="ARBA00004141"/>
    </source>
</evidence>
<evidence type="ECO:0000256" key="4">
    <source>
        <dbReference type="ARBA" id="ARBA00022544"/>
    </source>
</evidence>
<dbReference type="Gene3D" id="1.20.1740.10">
    <property type="entry name" value="Amino acid/polyamine transporter I"/>
    <property type="match status" value="1"/>
</dbReference>
<dbReference type="PANTHER" id="PTHR34975">
    <property type="entry name" value="SPORE GERMINATION PROTEIN A2"/>
    <property type="match status" value="1"/>
</dbReference>
<dbReference type="Proteomes" id="UP001595387">
    <property type="component" value="Unassembled WGS sequence"/>
</dbReference>
<feature type="transmembrane region" description="Helical" evidence="8">
    <location>
        <begin position="45"/>
        <end position="67"/>
    </location>
</feature>
<gene>
    <name evidence="9" type="ORF">ACFODW_14210</name>
</gene>